<dbReference type="InterPro" id="IPR025234">
    <property type="entry name" value="YjzH-like"/>
</dbReference>
<dbReference type="OrthoDB" id="318633at2157"/>
<feature type="compositionally biased region" description="Basic and acidic residues" evidence="1">
    <location>
        <begin position="7"/>
        <end position="32"/>
    </location>
</feature>
<feature type="region of interest" description="Disordered" evidence="1">
    <location>
        <begin position="1"/>
        <end position="32"/>
    </location>
</feature>
<dbReference type="EMBL" id="FOOQ01000001">
    <property type="protein sequence ID" value="SFG09661.1"/>
    <property type="molecule type" value="Genomic_DNA"/>
</dbReference>
<reference evidence="3" key="1">
    <citation type="submission" date="2016-10" db="EMBL/GenBank/DDBJ databases">
        <authorList>
            <person name="Varghese N."/>
            <person name="Submissions S."/>
        </authorList>
    </citation>
    <scope>NUCLEOTIDE SEQUENCE [LARGE SCALE GENOMIC DNA]</scope>
    <source>
        <strain evidence="3">CGMCC 1.7739</strain>
    </source>
</reference>
<dbReference type="RefSeq" id="WP_092890347.1">
    <property type="nucleotide sequence ID" value="NZ_FOOQ01000001.1"/>
</dbReference>
<gene>
    <name evidence="2" type="ORF">SAMN04488063_1408</name>
</gene>
<organism evidence="2 3">
    <name type="scientific">Halopelagius inordinatus</name>
    <dbReference type="NCBI Taxonomy" id="553467"/>
    <lineage>
        <taxon>Archaea</taxon>
        <taxon>Methanobacteriati</taxon>
        <taxon>Methanobacteriota</taxon>
        <taxon>Stenosarchaea group</taxon>
        <taxon>Halobacteria</taxon>
        <taxon>Halobacteriales</taxon>
        <taxon>Haloferacaceae</taxon>
    </lineage>
</organism>
<dbReference type="AlphaFoldDB" id="A0A1I2P866"/>
<dbReference type="Pfam" id="PF13783">
    <property type="entry name" value="DUF4177"/>
    <property type="match status" value="1"/>
</dbReference>
<evidence type="ECO:0000313" key="3">
    <source>
        <dbReference type="Proteomes" id="UP000198876"/>
    </source>
</evidence>
<protein>
    <recommendedName>
        <fullName evidence="4">DUF4177 domain-containing protein</fullName>
    </recommendedName>
</protein>
<accession>A0A1I2P866</accession>
<evidence type="ECO:0000256" key="1">
    <source>
        <dbReference type="SAM" id="MobiDB-lite"/>
    </source>
</evidence>
<dbReference type="STRING" id="553467.SAMN04488063_1408"/>
<proteinExistence type="predicted"/>
<evidence type="ECO:0008006" key="4">
    <source>
        <dbReference type="Google" id="ProtNLM"/>
    </source>
</evidence>
<keyword evidence="3" id="KW-1185">Reference proteome</keyword>
<sequence>MTSSPPRRWEYRTLKPPREATQKEARDPTEELNELGREGWELVDTIDFTGGGTKLLVLKRPRDEGDGDE</sequence>
<name>A0A1I2P866_9EURY</name>
<dbReference type="Proteomes" id="UP000198876">
    <property type="component" value="Unassembled WGS sequence"/>
</dbReference>
<evidence type="ECO:0000313" key="2">
    <source>
        <dbReference type="EMBL" id="SFG09661.1"/>
    </source>
</evidence>